<dbReference type="InterPro" id="IPR046233">
    <property type="entry name" value="DUF6266"/>
</dbReference>
<accession>A0A495ML07</accession>
<dbReference type="RefSeq" id="WP_121375128.1">
    <property type="nucleotide sequence ID" value="NZ_RBLC01000001.1"/>
</dbReference>
<dbReference type="OrthoDB" id="821958at2"/>
<gene>
    <name evidence="1" type="ORF">CLV94_0796</name>
</gene>
<reference evidence="1 2" key="1">
    <citation type="submission" date="2018-10" db="EMBL/GenBank/DDBJ databases">
        <title>Genomic Encyclopedia of Archaeal and Bacterial Type Strains, Phase II (KMG-II): from individual species to whole genera.</title>
        <authorList>
            <person name="Goeker M."/>
        </authorList>
    </citation>
    <scope>NUCLEOTIDE SEQUENCE [LARGE SCALE GENOMIC DNA]</scope>
    <source>
        <strain evidence="1 2">DSM 29537</strain>
    </source>
</reference>
<name>A0A495ML07_9FLAO</name>
<evidence type="ECO:0000313" key="1">
    <source>
        <dbReference type="EMBL" id="RKS25752.1"/>
    </source>
</evidence>
<dbReference type="EMBL" id="RBLC01000001">
    <property type="protein sequence ID" value="RKS25752.1"/>
    <property type="molecule type" value="Genomic_DNA"/>
</dbReference>
<sequence length="213" mass="22894">MGKYNKGILGAFSGKVGNVVGASWRGMDVLRSLPRAGTSAPTENQLQQREKFALVARFLLPFKPMLASYFGQPSGGRSRTNQATSYHLREAVVLNGSVLSMNYAKVLLSRGDLQGTTQTVVTASAGNLLRFSWADNSGQATAKPTDRLMIGVHDAESGFSDFFLAVGTRDQAAAEITLPDYYAGAQVHCWMAFASENGKLNSTSVYLGMVEVL</sequence>
<dbReference type="AlphaFoldDB" id="A0A495ML07"/>
<proteinExistence type="predicted"/>
<organism evidence="1 2">
    <name type="scientific">Flavobacterium endophyticum</name>
    <dbReference type="NCBI Taxonomy" id="1540163"/>
    <lineage>
        <taxon>Bacteria</taxon>
        <taxon>Pseudomonadati</taxon>
        <taxon>Bacteroidota</taxon>
        <taxon>Flavobacteriia</taxon>
        <taxon>Flavobacteriales</taxon>
        <taxon>Flavobacteriaceae</taxon>
        <taxon>Flavobacterium</taxon>
    </lineage>
</organism>
<dbReference type="Pfam" id="PF19781">
    <property type="entry name" value="DUF6266"/>
    <property type="match status" value="1"/>
</dbReference>
<evidence type="ECO:0000313" key="2">
    <source>
        <dbReference type="Proteomes" id="UP000277579"/>
    </source>
</evidence>
<keyword evidence="2" id="KW-1185">Reference proteome</keyword>
<dbReference type="Proteomes" id="UP000277579">
    <property type="component" value="Unassembled WGS sequence"/>
</dbReference>
<protein>
    <submittedName>
        <fullName evidence="1">Uncharacterized protein</fullName>
    </submittedName>
</protein>
<comment type="caution">
    <text evidence="1">The sequence shown here is derived from an EMBL/GenBank/DDBJ whole genome shotgun (WGS) entry which is preliminary data.</text>
</comment>